<comment type="caution">
    <text evidence="1">The sequence shown here is derived from an EMBL/GenBank/DDBJ whole genome shotgun (WGS) entry which is preliminary data.</text>
</comment>
<dbReference type="AlphaFoldDB" id="A0A0F9QB40"/>
<proteinExistence type="predicted"/>
<reference evidence="1" key="1">
    <citation type="journal article" date="2015" name="Nature">
        <title>Complex archaea that bridge the gap between prokaryotes and eukaryotes.</title>
        <authorList>
            <person name="Spang A."/>
            <person name="Saw J.H."/>
            <person name="Jorgensen S.L."/>
            <person name="Zaremba-Niedzwiedzka K."/>
            <person name="Martijn J."/>
            <person name="Lind A.E."/>
            <person name="van Eijk R."/>
            <person name="Schleper C."/>
            <person name="Guy L."/>
            <person name="Ettema T.J."/>
        </authorList>
    </citation>
    <scope>NUCLEOTIDE SEQUENCE</scope>
</reference>
<protein>
    <submittedName>
        <fullName evidence="1">Uncharacterized protein</fullName>
    </submittedName>
</protein>
<evidence type="ECO:0000313" key="1">
    <source>
        <dbReference type="EMBL" id="KKN39724.1"/>
    </source>
</evidence>
<organism evidence="1">
    <name type="scientific">marine sediment metagenome</name>
    <dbReference type="NCBI Taxonomy" id="412755"/>
    <lineage>
        <taxon>unclassified sequences</taxon>
        <taxon>metagenomes</taxon>
        <taxon>ecological metagenomes</taxon>
    </lineage>
</organism>
<name>A0A0F9QB40_9ZZZZ</name>
<dbReference type="EMBL" id="LAZR01001746">
    <property type="protein sequence ID" value="KKN39724.1"/>
    <property type="molecule type" value="Genomic_DNA"/>
</dbReference>
<gene>
    <name evidence="1" type="ORF">LCGC14_0740380</name>
</gene>
<sequence length="54" mass="6018">MIKSALEDHGEHYCGSIIIYDPHLGIHMCTGMHDDPDLVIEPGECESCIELGYE</sequence>
<accession>A0A0F9QB40</accession>